<sequence length="71" mass="7740">MGEKLSLPARAGETHSMYSTFQSVHCSRISPLVCLPPPSLQSKEFHILIMNPLLLGSLDCAQIMILLVGAF</sequence>
<accession>A0ABP0UG59</accession>
<organism evidence="1 2">
    <name type="scientific">Sphagnum troendelagicum</name>
    <dbReference type="NCBI Taxonomy" id="128251"/>
    <lineage>
        <taxon>Eukaryota</taxon>
        <taxon>Viridiplantae</taxon>
        <taxon>Streptophyta</taxon>
        <taxon>Embryophyta</taxon>
        <taxon>Bryophyta</taxon>
        <taxon>Sphagnophytina</taxon>
        <taxon>Sphagnopsida</taxon>
        <taxon>Sphagnales</taxon>
        <taxon>Sphagnaceae</taxon>
        <taxon>Sphagnum</taxon>
    </lineage>
</organism>
<evidence type="ECO:0000313" key="2">
    <source>
        <dbReference type="Proteomes" id="UP001497512"/>
    </source>
</evidence>
<protein>
    <submittedName>
        <fullName evidence="1">Uncharacterized protein</fullName>
    </submittedName>
</protein>
<keyword evidence="2" id="KW-1185">Reference proteome</keyword>
<proteinExistence type="predicted"/>
<dbReference type="EMBL" id="OZ019895">
    <property type="protein sequence ID" value="CAK9220139.1"/>
    <property type="molecule type" value="Genomic_DNA"/>
</dbReference>
<reference evidence="1" key="1">
    <citation type="submission" date="2024-02" db="EMBL/GenBank/DDBJ databases">
        <authorList>
            <consortium name="ELIXIR-Norway"/>
            <consortium name="Elixir Norway"/>
        </authorList>
    </citation>
    <scope>NUCLEOTIDE SEQUENCE</scope>
</reference>
<gene>
    <name evidence="1" type="ORF">CSSPTR1EN2_LOCUS15208</name>
</gene>
<evidence type="ECO:0000313" key="1">
    <source>
        <dbReference type="EMBL" id="CAK9220139.1"/>
    </source>
</evidence>
<dbReference type="Proteomes" id="UP001497512">
    <property type="component" value="Chromosome 3"/>
</dbReference>
<name>A0ABP0UG59_9BRYO</name>